<sequence>MFSSALSGLSFNAIDTAPMGCPAQCPRARRKGSFIVNKTLWCLLYIYLTFSRLAVGISIRKNGSSNRNMAAGDPALVADGLVGRLPSWELALLSKWISDAFKKLAVH</sequence>
<dbReference type="Proteomes" id="UP000827986">
    <property type="component" value="Unassembled WGS sequence"/>
</dbReference>
<name>A0A9D3XHH2_9SAUR</name>
<dbReference type="AlphaFoldDB" id="A0A9D3XHH2"/>
<proteinExistence type="predicted"/>
<keyword evidence="2" id="KW-1185">Reference proteome</keyword>
<evidence type="ECO:0000313" key="1">
    <source>
        <dbReference type="EMBL" id="KAH1180649.1"/>
    </source>
</evidence>
<organism evidence="1 2">
    <name type="scientific">Mauremys mutica</name>
    <name type="common">yellowpond turtle</name>
    <dbReference type="NCBI Taxonomy" id="74926"/>
    <lineage>
        <taxon>Eukaryota</taxon>
        <taxon>Metazoa</taxon>
        <taxon>Chordata</taxon>
        <taxon>Craniata</taxon>
        <taxon>Vertebrata</taxon>
        <taxon>Euteleostomi</taxon>
        <taxon>Archelosauria</taxon>
        <taxon>Testudinata</taxon>
        <taxon>Testudines</taxon>
        <taxon>Cryptodira</taxon>
        <taxon>Durocryptodira</taxon>
        <taxon>Testudinoidea</taxon>
        <taxon>Geoemydidae</taxon>
        <taxon>Geoemydinae</taxon>
        <taxon>Mauremys</taxon>
    </lineage>
</organism>
<dbReference type="EMBL" id="JAHDVG010000469">
    <property type="protein sequence ID" value="KAH1180649.1"/>
    <property type="molecule type" value="Genomic_DNA"/>
</dbReference>
<evidence type="ECO:0000313" key="2">
    <source>
        <dbReference type="Proteomes" id="UP000827986"/>
    </source>
</evidence>
<gene>
    <name evidence="1" type="ORF">KIL84_001583</name>
</gene>
<reference evidence="1" key="1">
    <citation type="submission" date="2021-09" db="EMBL/GenBank/DDBJ databases">
        <title>The genome of Mauremys mutica provides insights into the evolution of semi-aquatic lifestyle.</title>
        <authorList>
            <person name="Gong S."/>
            <person name="Gao Y."/>
        </authorList>
    </citation>
    <scope>NUCLEOTIDE SEQUENCE</scope>
    <source>
        <strain evidence="1">MM-2020</strain>
        <tissue evidence="1">Muscle</tissue>
    </source>
</reference>
<accession>A0A9D3XHH2</accession>
<protein>
    <submittedName>
        <fullName evidence="1">Uncharacterized protein</fullName>
    </submittedName>
</protein>
<comment type="caution">
    <text evidence="1">The sequence shown here is derived from an EMBL/GenBank/DDBJ whole genome shotgun (WGS) entry which is preliminary data.</text>
</comment>